<evidence type="ECO:0000313" key="2">
    <source>
        <dbReference type="Proteomes" id="UP001444071"/>
    </source>
</evidence>
<proteinExistence type="predicted"/>
<reference evidence="1 2" key="1">
    <citation type="submission" date="2021-06" db="EMBL/GenBank/DDBJ databases">
        <authorList>
            <person name="Palmer J.M."/>
        </authorList>
    </citation>
    <scope>NUCLEOTIDE SEQUENCE [LARGE SCALE GENOMIC DNA]</scope>
    <source>
        <strain evidence="1 2">XR_2019</strain>
        <tissue evidence="1">Muscle</tissue>
    </source>
</reference>
<protein>
    <submittedName>
        <fullName evidence="1">Uncharacterized protein</fullName>
    </submittedName>
</protein>
<organism evidence="1 2">
    <name type="scientific">Xenotaenia resolanae</name>
    <dbReference type="NCBI Taxonomy" id="208358"/>
    <lineage>
        <taxon>Eukaryota</taxon>
        <taxon>Metazoa</taxon>
        <taxon>Chordata</taxon>
        <taxon>Craniata</taxon>
        <taxon>Vertebrata</taxon>
        <taxon>Euteleostomi</taxon>
        <taxon>Actinopterygii</taxon>
        <taxon>Neopterygii</taxon>
        <taxon>Teleostei</taxon>
        <taxon>Neoteleostei</taxon>
        <taxon>Acanthomorphata</taxon>
        <taxon>Ovalentaria</taxon>
        <taxon>Atherinomorphae</taxon>
        <taxon>Cyprinodontiformes</taxon>
        <taxon>Goodeidae</taxon>
        <taxon>Xenotaenia</taxon>
    </lineage>
</organism>
<comment type="caution">
    <text evidence="1">The sequence shown here is derived from an EMBL/GenBank/DDBJ whole genome shotgun (WGS) entry which is preliminary data.</text>
</comment>
<accession>A0ABV0W360</accession>
<evidence type="ECO:0000313" key="1">
    <source>
        <dbReference type="EMBL" id="MEQ2263972.1"/>
    </source>
</evidence>
<keyword evidence="2" id="KW-1185">Reference proteome</keyword>
<dbReference type="EMBL" id="JAHRIM010025441">
    <property type="protein sequence ID" value="MEQ2263972.1"/>
    <property type="molecule type" value="Genomic_DNA"/>
</dbReference>
<dbReference type="Proteomes" id="UP001444071">
    <property type="component" value="Unassembled WGS sequence"/>
</dbReference>
<sequence length="105" mass="12324">MVVPRRCWWWQRKFPTPERRPKGALLKHSTIALFHIGSNVNHREPILCITHSHQYSSVLTFVIKIVTSRSWWSLDFDVFSIKSPNTIRKVPQSPKVPGNVNHLVW</sequence>
<gene>
    <name evidence="1" type="ORF">XENORESO_016425</name>
</gene>
<name>A0ABV0W360_9TELE</name>